<dbReference type="Gene3D" id="1.10.510.10">
    <property type="entry name" value="Transferase(Phosphotransferase) domain 1"/>
    <property type="match status" value="1"/>
</dbReference>
<dbReference type="InterPro" id="IPR051681">
    <property type="entry name" value="Ser/Thr_Kinases-Pseudokinases"/>
</dbReference>
<dbReference type="InterPro" id="IPR000719">
    <property type="entry name" value="Prot_kinase_dom"/>
</dbReference>
<dbReference type="AlphaFoldDB" id="A0A8K0XQD5"/>
<dbReference type="Proteomes" id="UP000813824">
    <property type="component" value="Unassembled WGS sequence"/>
</dbReference>
<dbReference type="PROSITE" id="PS50011">
    <property type="entry name" value="PROTEIN_KINASE_DOM"/>
    <property type="match status" value="1"/>
</dbReference>
<evidence type="ECO:0000259" key="1">
    <source>
        <dbReference type="PROSITE" id="PS50011"/>
    </source>
</evidence>
<accession>A0A8K0XQD5</accession>
<name>A0A8K0XQD5_9AGAR</name>
<proteinExistence type="predicted"/>
<gene>
    <name evidence="2" type="ORF">BXZ70DRAFT_892090</name>
</gene>
<keyword evidence="2" id="KW-0808">Transferase</keyword>
<organism evidence="2 3">
    <name type="scientific">Cristinia sonorae</name>
    <dbReference type="NCBI Taxonomy" id="1940300"/>
    <lineage>
        <taxon>Eukaryota</taxon>
        <taxon>Fungi</taxon>
        <taxon>Dikarya</taxon>
        <taxon>Basidiomycota</taxon>
        <taxon>Agaricomycotina</taxon>
        <taxon>Agaricomycetes</taxon>
        <taxon>Agaricomycetidae</taxon>
        <taxon>Agaricales</taxon>
        <taxon>Pleurotineae</taxon>
        <taxon>Stephanosporaceae</taxon>
        <taxon>Cristinia</taxon>
    </lineage>
</organism>
<dbReference type="PIRSF" id="PIRSF000654">
    <property type="entry name" value="Integrin-linked_kinase"/>
    <property type="match status" value="1"/>
</dbReference>
<dbReference type="SUPFAM" id="SSF56112">
    <property type="entry name" value="Protein kinase-like (PK-like)"/>
    <property type="match status" value="1"/>
</dbReference>
<dbReference type="InterPro" id="IPR011009">
    <property type="entry name" value="Kinase-like_dom_sf"/>
</dbReference>
<evidence type="ECO:0000313" key="3">
    <source>
        <dbReference type="Proteomes" id="UP000813824"/>
    </source>
</evidence>
<reference evidence="2" key="1">
    <citation type="journal article" date="2021" name="New Phytol.">
        <title>Evolutionary innovations through gain and loss of genes in the ectomycorrhizal Boletales.</title>
        <authorList>
            <person name="Wu G."/>
            <person name="Miyauchi S."/>
            <person name="Morin E."/>
            <person name="Kuo A."/>
            <person name="Drula E."/>
            <person name="Varga T."/>
            <person name="Kohler A."/>
            <person name="Feng B."/>
            <person name="Cao Y."/>
            <person name="Lipzen A."/>
            <person name="Daum C."/>
            <person name="Hundley H."/>
            <person name="Pangilinan J."/>
            <person name="Johnson J."/>
            <person name="Barry K."/>
            <person name="LaButti K."/>
            <person name="Ng V."/>
            <person name="Ahrendt S."/>
            <person name="Min B."/>
            <person name="Choi I.G."/>
            <person name="Park H."/>
            <person name="Plett J.M."/>
            <person name="Magnuson J."/>
            <person name="Spatafora J.W."/>
            <person name="Nagy L.G."/>
            <person name="Henrissat B."/>
            <person name="Grigoriev I.V."/>
            <person name="Yang Z.L."/>
            <person name="Xu J."/>
            <person name="Martin F.M."/>
        </authorList>
    </citation>
    <scope>NUCLEOTIDE SEQUENCE</scope>
    <source>
        <strain evidence="2">KKN 215</strain>
    </source>
</reference>
<dbReference type="GO" id="GO:0004674">
    <property type="term" value="F:protein serine/threonine kinase activity"/>
    <property type="evidence" value="ECO:0007669"/>
    <property type="project" value="TreeGrafter"/>
</dbReference>
<keyword evidence="2" id="KW-0418">Kinase</keyword>
<sequence length="230" mass="25180">FCRESLLWSKLQHKHVLPFIGVSKDVFSRGMICMILPLMEAGNIRRRISTTDPGKQLTSTTFEAHVALGLAYLHDHGVVHGDLHGGNILIDADDHALLTDFGFSVIAEATAGAYGSKHGGAAQHFMAPELWDPDEFGLTHARYTPATDAYGFGCTCIELYTGKMPFAGPKMTAFKISMKVLDGKRPPRPSTPFDTPMSDRMWAVVEASWAQQPGERLKAADIAKSMEAFV</sequence>
<dbReference type="Pfam" id="PF07714">
    <property type="entry name" value="PK_Tyr_Ser-Thr"/>
    <property type="match status" value="1"/>
</dbReference>
<dbReference type="EMBL" id="JAEVFJ010000013">
    <property type="protein sequence ID" value="KAH8101104.1"/>
    <property type="molecule type" value="Genomic_DNA"/>
</dbReference>
<evidence type="ECO:0000313" key="2">
    <source>
        <dbReference type="EMBL" id="KAH8101104.1"/>
    </source>
</evidence>
<dbReference type="OrthoDB" id="346907at2759"/>
<dbReference type="PANTHER" id="PTHR44329">
    <property type="entry name" value="SERINE/THREONINE-PROTEIN KINASE TNNI3K-RELATED"/>
    <property type="match status" value="1"/>
</dbReference>
<dbReference type="InterPro" id="IPR001245">
    <property type="entry name" value="Ser-Thr/Tyr_kinase_cat_dom"/>
</dbReference>
<dbReference type="GO" id="GO:0005524">
    <property type="term" value="F:ATP binding"/>
    <property type="evidence" value="ECO:0007669"/>
    <property type="project" value="InterPro"/>
</dbReference>
<comment type="caution">
    <text evidence="2">The sequence shown here is derived from an EMBL/GenBank/DDBJ whole genome shotgun (WGS) entry which is preliminary data.</text>
</comment>
<protein>
    <submittedName>
        <fullName evidence="2">Kinase-like domain-containing protein</fullName>
    </submittedName>
</protein>
<feature type="domain" description="Protein kinase" evidence="1">
    <location>
        <begin position="1"/>
        <end position="230"/>
    </location>
</feature>
<keyword evidence="3" id="KW-1185">Reference proteome</keyword>
<feature type="non-terminal residue" evidence="2">
    <location>
        <position position="230"/>
    </location>
</feature>